<comment type="caution">
    <text evidence="2">The sequence shown here is derived from an EMBL/GenBank/DDBJ whole genome shotgun (WGS) entry which is preliminary data.</text>
</comment>
<gene>
    <name evidence="2" type="ORF">OnM2_009020</name>
</gene>
<protein>
    <submittedName>
        <fullName evidence="2">Uncharacterized protein</fullName>
    </submittedName>
</protein>
<dbReference type="AlphaFoldDB" id="A0A420I6Q2"/>
<sequence length="140" mass="15875">MLLLAIFVKIALFYAEASALAILPRQFDCQGTIYQEGVTTKATSLGLDRLRNSVFRIFWERIMKFKPPANSAFPKDSYYKIALDSRIKTKLTRFKQKTKPAYVIFTKNSPYASAVITYDGNKPETCKPSYVAQQSNSPKS</sequence>
<dbReference type="SMR" id="A0A420I6Q2"/>
<name>A0A420I6Q2_9PEZI</name>
<keyword evidence="3" id="KW-1185">Reference proteome</keyword>
<dbReference type="EMBL" id="MCFK01000994">
    <property type="protein sequence ID" value="RKF65324.1"/>
    <property type="molecule type" value="Genomic_DNA"/>
</dbReference>
<evidence type="ECO:0000313" key="2">
    <source>
        <dbReference type="EMBL" id="RKF65324.1"/>
    </source>
</evidence>
<evidence type="ECO:0000256" key="1">
    <source>
        <dbReference type="SAM" id="SignalP"/>
    </source>
</evidence>
<dbReference type="Proteomes" id="UP000286134">
    <property type="component" value="Unassembled WGS sequence"/>
</dbReference>
<keyword evidence="1" id="KW-0732">Signal</keyword>
<organism evidence="2 3">
    <name type="scientific">Erysiphe neolycopersici</name>
    <dbReference type="NCBI Taxonomy" id="212602"/>
    <lineage>
        <taxon>Eukaryota</taxon>
        <taxon>Fungi</taxon>
        <taxon>Dikarya</taxon>
        <taxon>Ascomycota</taxon>
        <taxon>Pezizomycotina</taxon>
        <taxon>Leotiomycetes</taxon>
        <taxon>Erysiphales</taxon>
        <taxon>Erysiphaceae</taxon>
        <taxon>Erysiphe</taxon>
    </lineage>
</organism>
<reference evidence="2 3" key="1">
    <citation type="journal article" date="2018" name="BMC Genomics">
        <title>Comparative genome analyses reveal sequence features reflecting distinct modes of host-adaptation between dicot and monocot powdery mildew.</title>
        <authorList>
            <person name="Wu Y."/>
            <person name="Ma X."/>
            <person name="Pan Z."/>
            <person name="Kale S.D."/>
            <person name="Song Y."/>
            <person name="King H."/>
            <person name="Zhang Q."/>
            <person name="Presley C."/>
            <person name="Deng X."/>
            <person name="Wei C.I."/>
            <person name="Xiao S."/>
        </authorList>
    </citation>
    <scope>NUCLEOTIDE SEQUENCE [LARGE SCALE GENOMIC DNA]</scope>
    <source>
        <strain evidence="2">UMSG2</strain>
    </source>
</reference>
<feature type="signal peptide" evidence="1">
    <location>
        <begin position="1"/>
        <end position="19"/>
    </location>
</feature>
<evidence type="ECO:0000313" key="3">
    <source>
        <dbReference type="Proteomes" id="UP000286134"/>
    </source>
</evidence>
<feature type="chain" id="PRO_5019028734" evidence="1">
    <location>
        <begin position="20"/>
        <end position="140"/>
    </location>
</feature>
<proteinExistence type="predicted"/>
<accession>A0A420I6Q2</accession>